<evidence type="ECO:0000256" key="2">
    <source>
        <dbReference type="ARBA" id="ARBA00022490"/>
    </source>
</evidence>
<keyword evidence="2" id="KW-0963">Cytoplasm</keyword>
<dbReference type="InterPro" id="IPR026720">
    <property type="entry name" value="CFAP91"/>
</dbReference>
<proteinExistence type="inferred from homology"/>
<keyword evidence="3" id="KW-0206">Cytoskeleton</keyword>
<protein>
    <recommendedName>
        <fullName evidence="6">Cilia- and flagella-associated protein 91</fullName>
    </recommendedName>
</protein>
<feature type="domain" description="CFAP91" evidence="8">
    <location>
        <begin position="127"/>
        <end position="261"/>
    </location>
</feature>
<dbReference type="Pfam" id="PF14738">
    <property type="entry name" value="CFAP91"/>
    <property type="match status" value="1"/>
</dbReference>
<evidence type="ECO:0000259" key="8">
    <source>
        <dbReference type="Pfam" id="PF14738"/>
    </source>
</evidence>
<dbReference type="PANTHER" id="PTHR22455:SF10">
    <property type="entry name" value="CILIA- AND FLAGELLA-ASSOCIATED PROTEIN 91"/>
    <property type="match status" value="1"/>
</dbReference>
<evidence type="ECO:0000256" key="4">
    <source>
        <dbReference type="ARBA" id="ARBA00023273"/>
    </source>
</evidence>
<evidence type="ECO:0000313" key="10">
    <source>
        <dbReference type="Proteomes" id="UP000078597"/>
    </source>
</evidence>
<organism evidence="9 10">
    <name type="scientific">Plasmodium malariae</name>
    <dbReference type="NCBI Taxonomy" id="5858"/>
    <lineage>
        <taxon>Eukaryota</taxon>
        <taxon>Sar</taxon>
        <taxon>Alveolata</taxon>
        <taxon>Apicomplexa</taxon>
        <taxon>Aconoidasida</taxon>
        <taxon>Haemosporida</taxon>
        <taxon>Plasmodiidae</taxon>
        <taxon>Plasmodium</taxon>
        <taxon>Plasmodium (Plasmodium)</taxon>
    </lineage>
</organism>
<reference evidence="10" key="1">
    <citation type="submission" date="2016-05" db="EMBL/GenBank/DDBJ databases">
        <authorList>
            <person name="Naeem Raeece"/>
        </authorList>
    </citation>
    <scope>NUCLEOTIDE SEQUENCE [LARGE SCALE GENOMIC DNA]</scope>
</reference>
<dbReference type="GO" id="GO:0005930">
    <property type="term" value="C:axoneme"/>
    <property type="evidence" value="ECO:0007669"/>
    <property type="project" value="UniProtKB-SubCell"/>
</dbReference>
<evidence type="ECO:0000256" key="5">
    <source>
        <dbReference type="ARBA" id="ARBA00029468"/>
    </source>
</evidence>
<feature type="coiled-coil region" evidence="7">
    <location>
        <begin position="569"/>
        <end position="596"/>
    </location>
</feature>
<evidence type="ECO:0000256" key="3">
    <source>
        <dbReference type="ARBA" id="ARBA00023212"/>
    </source>
</evidence>
<dbReference type="PANTHER" id="PTHR22455">
    <property type="entry name" value="CILIA- AND FLAGELLA-ASSOCIATED PROTEIN 91"/>
    <property type="match status" value="1"/>
</dbReference>
<comment type="similarity">
    <text evidence="5">Belongs to the CFAP91 family.</text>
</comment>
<keyword evidence="7" id="KW-0175">Coiled coil</keyword>
<evidence type="ECO:0000313" key="9">
    <source>
        <dbReference type="EMBL" id="SBS99300.1"/>
    </source>
</evidence>
<dbReference type="InterPro" id="IPR032840">
    <property type="entry name" value="CFAP91_dom"/>
</dbReference>
<comment type="subcellular location">
    <subcellularLocation>
        <location evidence="1">Cytoplasm</location>
        <location evidence="1">Cytoskeleton</location>
        <location evidence="1">Cilium axoneme</location>
    </subcellularLocation>
</comment>
<evidence type="ECO:0000256" key="6">
    <source>
        <dbReference type="ARBA" id="ARBA00029555"/>
    </source>
</evidence>
<feature type="coiled-coil region" evidence="7">
    <location>
        <begin position="478"/>
        <end position="505"/>
    </location>
</feature>
<accession>A0A1A8X231</accession>
<keyword evidence="4" id="KW-0966">Cell projection</keyword>
<gene>
    <name evidence="9" type="ORF">PMALA_069020</name>
</gene>
<dbReference type="Proteomes" id="UP000078597">
    <property type="component" value="Unassembled WGS sequence"/>
</dbReference>
<evidence type="ECO:0000256" key="1">
    <source>
        <dbReference type="ARBA" id="ARBA00004430"/>
    </source>
</evidence>
<dbReference type="EMBL" id="FLQW01005667">
    <property type="protein sequence ID" value="SBS99300.1"/>
    <property type="molecule type" value="Genomic_DNA"/>
</dbReference>
<dbReference type="AlphaFoldDB" id="A0A1A8X231"/>
<sequence>MSNYKSYMSKKNKENDENALIDENRKNINYRGRNVNDVYYKNKKLNEKLKTEQKLITDNNSKTGVIITKKKLIKLKNEENENIKKDNIISNVELNERVLNDTSSNDTDLRGTTPTDVASNETTLNESYKLEQRRKEIKEIANLCIEKNLSVNSENIQIVRKLKEKRMLEDQINKNENIKNLQEKRRILEEIEYHEWADREKRIKELQEKKMKLLKKVIVERDTEKANKIFYEVEKIIQNRDENKDKIIENFEKEKARDIRNLFILKKNHMKTVYNEKTDITDDMNDYTSNYHIGLERTGIIPKKIDERTSNKIDNLISVNDIDELNATFNESLIRANEEKEYDKFLKYEKKNNKKIIDTFYRYLNKEEKKYTSDECLISDKTKTQKKLQCMKINIPSIDIKSKEQEIFEKNILYLQNVLRGKAIKMLMKDGKNAYSDLIEELKAYEKIDLYSLNEKELLKNENFEEIKVDSYIENVQGKYISELLDSLSNELEKYEEERKIAVLVKYAERERRLKECKEKGKRQAEFLLREKEDYLFNEIMGLNNQTVDSYLEDILSKAINDTSKEEALLKTKKKAEQLNEIYNSLDNKNDENNKLIVKDLVGNFIIPYVDKQRGAEFDLLEQKKNNCVSNFATQHVFSKINEAF</sequence>
<dbReference type="VEuPathDB" id="PlasmoDB:PmUG01_14039100"/>
<evidence type="ECO:0000256" key="7">
    <source>
        <dbReference type="SAM" id="Coils"/>
    </source>
</evidence>
<name>A0A1A8X231_PLAMA</name>